<dbReference type="InterPro" id="IPR036812">
    <property type="entry name" value="NAD(P)_OxRdtase_dom_sf"/>
</dbReference>
<dbReference type="FunFam" id="3.20.20.100:FF:000005">
    <property type="entry name" value="NADP(H)-dependent aldo-keto reductase"/>
    <property type="match status" value="1"/>
</dbReference>
<dbReference type="CDD" id="cd19094">
    <property type="entry name" value="AKR_Tas-like"/>
    <property type="match status" value="1"/>
</dbReference>
<gene>
    <name evidence="6" type="ORF">A2419_02960</name>
</gene>
<organism evidence="6 7">
    <name type="scientific">Candidatus Adlerbacteria bacterium RIFOXYC1_FULL_48_26</name>
    <dbReference type="NCBI Taxonomy" id="1797247"/>
    <lineage>
        <taxon>Bacteria</taxon>
        <taxon>Candidatus Adleribacteriota</taxon>
    </lineage>
</organism>
<evidence type="ECO:0000259" key="5">
    <source>
        <dbReference type="Pfam" id="PF00248"/>
    </source>
</evidence>
<dbReference type="STRING" id="1797247.A2419_02960"/>
<dbReference type="Proteomes" id="UP000176568">
    <property type="component" value="Unassembled WGS sequence"/>
</dbReference>
<evidence type="ECO:0000256" key="2">
    <source>
        <dbReference type="ARBA" id="ARBA00023002"/>
    </source>
</evidence>
<proteinExistence type="inferred from homology"/>
<sequence>MQYRKLPGTDMEVSAICLGTMNWGQQNTEEDAHAQLDYATAHGVNFIDTAEIYPIPPDRTKQGTTETYLGSWLKKSGKRKDLIIASKASCMLQKNSMGTRTAVGLTRADIREAIEGSLLRLGTDYLDLYQMHGPDRITNVWGRYGVEDIDTSQDGAAIEETLSALAELVTEGKVRAIGVSNETPWGIMQYLNVAREKGFPRISTIQNQYSLLSRKFEIGLSEMCLREHIGLLAYSALSMGSLTGKYLGGARPPAARLTLTDRNAHYNPPQSQVAIQRYVDVAKKHGLDPAAMAIAFATSRSFTTSTIIGATTLEQLAVDIEAGNITLSPEVMSDIADIHREMPNTHA</sequence>
<feature type="domain" description="NADP-dependent oxidoreductase" evidence="5">
    <location>
        <begin position="15"/>
        <end position="338"/>
    </location>
</feature>
<comment type="caution">
    <text evidence="6">The sequence shown here is derived from an EMBL/GenBank/DDBJ whole genome shotgun (WGS) entry which is preliminary data.</text>
</comment>
<comment type="similarity">
    <text evidence="3">Belongs to the aldo/keto reductase family. Aldo/keto reductase 2 subfamily.</text>
</comment>
<evidence type="ECO:0000313" key="7">
    <source>
        <dbReference type="Proteomes" id="UP000176568"/>
    </source>
</evidence>
<evidence type="ECO:0000256" key="3">
    <source>
        <dbReference type="ARBA" id="ARBA00038157"/>
    </source>
</evidence>
<dbReference type="Gene3D" id="3.20.20.100">
    <property type="entry name" value="NADP-dependent oxidoreductase domain"/>
    <property type="match status" value="1"/>
</dbReference>
<dbReference type="SUPFAM" id="SSF51430">
    <property type="entry name" value="NAD(P)-linked oxidoreductase"/>
    <property type="match status" value="1"/>
</dbReference>
<evidence type="ECO:0000256" key="4">
    <source>
        <dbReference type="ARBA" id="ARBA00070119"/>
    </source>
</evidence>
<evidence type="ECO:0000256" key="1">
    <source>
        <dbReference type="ARBA" id="ARBA00022857"/>
    </source>
</evidence>
<dbReference type="PANTHER" id="PTHR43364:SF4">
    <property type="entry name" value="NAD(P)-LINKED OXIDOREDUCTASE SUPERFAMILY PROTEIN"/>
    <property type="match status" value="1"/>
</dbReference>
<accession>A0A1F4Y3R3</accession>
<keyword evidence="2" id="KW-0560">Oxidoreductase</keyword>
<evidence type="ECO:0000313" key="6">
    <source>
        <dbReference type="EMBL" id="OGC88600.1"/>
    </source>
</evidence>
<dbReference type="GO" id="GO:0016491">
    <property type="term" value="F:oxidoreductase activity"/>
    <property type="evidence" value="ECO:0007669"/>
    <property type="project" value="UniProtKB-KW"/>
</dbReference>
<protein>
    <recommendedName>
        <fullName evidence="4">Protein tas</fullName>
    </recommendedName>
</protein>
<dbReference type="PRINTS" id="PR00069">
    <property type="entry name" value="ALDKETRDTASE"/>
</dbReference>
<dbReference type="InterPro" id="IPR023210">
    <property type="entry name" value="NADP_OxRdtase_dom"/>
</dbReference>
<dbReference type="EMBL" id="MEXB01000007">
    <property type="protein sequence ID" value="OGC88600.1"/>
    <property type="molecule type" value="Genomic_DNA"/>
</dbReference>
<dbReference type="AlphaFoldDB" id="A0A1F4Y3R3"/>
<dbReference type="Pfam" id="PF00248">
    <property type="entry name" value="Aldo_ket_red"/>
    <property type="match status" value="1"/>
</dbReference>
<dbReference type="PANTHER" id="PTHR43364">
    <property type="entry name" value="NADH-SPECIFIC METHYLGLYOXAL REDUCTASE-RELATED"/>
    <property type="match status" value="1"/>
</dbReference>
<dbReference type="InterPro" id="IPR020471">
    <property type="entry name" value="AKR"/>
</dbReference>
<dbReference type="InterPro" id="IPR050523">
    <property type="entry name" value="AKR_Detox_Biosynth"/>
</dbReference>
<name>A0A1F4Y3R3_9BACT</name>
<reference evidence="6 7" key="1">
    <citation type="journal article" date="2016" name="Nat. Commun.">
        <title>Thousands of microbial genomes shed light on interconnected biogeochemical processes in an aquifer system.</title>
        <authorList>
            <person name="Anantharaman K."/>
            <person name="Brown C.T."/>
            <person name="Hug L.A."/>
            <person name="Sharon I."/>
            <person name="Castelle C.J."/>
            <person name="Probst A.J."/>
            <person name="Thomas B.C."/>
            <person name="Singh A."/>
            <person name="Wilkins M.J."/>
            <person name="Karaoz U."/>
            <person name="Brodie E.L."/>
            <person name="Williams K.H."/>
            <person name="Hubbard S.S."/>
            <person name="Banfield J.F."/>
        </authorList>
    </citation>
    <scope>NUCLEOTIDE SEQUENCE [LARGE SCALE GENOMIC DNA]</scope>
</reference>
<keyword evidence="1" id="KW-0521">NADP</keyword>
<dbReference type="NCBIfam" id="NF007912">
    <property type="entry name" value="PRK10625.1"/>
    <property type="match status" value="1"/>
</dbReference>